<keyword evidence="3" id="KW-0560">Oxidoreductase</keyword>
<gene>
    <name evidence="5" type="ORF">CROQUDRAFT_653562</name>
</gene>
<dbReference type="InterPro" id="IPR036291">
    <property type="entry name" value="NAD(P)-bd_dom_sf"/>
</dbReference>
<dbReference type="PROSITE" id="PS00061">
    <property type="entry name" value="ADH_SHORT"/>
    <property type="match status" value="1"/>
</dbReference>
<evidence type="ECO:0000256" key="2">
    <source>
        <dbReference type="ARBA" id="ARBA00022857"/>
    </source>
</evidence>
<evidence type="ECO:0000256" key="4">
    <source>
        <dbReference type="RuleBase" id="RU000363"/>
    </source>
</evidence>
<proteinExistence type="inferred from homology"/>
<accession>A0A9P6TF29</accession>
<dbReference type="PRINTS" id="PR00080">
    <property type="entry name" value="SDRFAMILY"/>
</dbReference>
<dbReference type="Proteomes" id="UP000886653">
    <property type="component" value="Unassembled WGS sequence"/>
</dbReference>
<sequence length="284" mass="30336">MQSSNVDLSSGKLFDVTGLTAVVTGGGTGIGLMITRALVANGIKKVYIVGRRLDVLQTTAQEYGPDQIVPLQADLTEKDEVEKLKMEIQSKENYLDLLVNNSGISGPPFNGKATDIDSIAESLWSAKLEDAKELLHTNILGYFFTTAALLPLLGQSPNHPQVINISSNASFGRRVMAGMLYSMTKASVTHFTKLLATHLAPTKVRCNAIAPGLFPSELTAGNSDDKNLSELKDTMGIEVPLGRAGNDKEMASAVLFLASKNQLYTSGSIIQTDGGVLNIMPSSY</sequence>
<dbReference type="OrthoDB" id="3819888at2759"/>
<evidence type="ECO:0000313" key="6">
    <source>
        <dbReference type="Proteomes" id="UP000886653"/>
    </source>
</evidence>
<dbReference type="PRINTS" id="PR00081">
    <property type="entry name" value="GDHRDH"/>
</dbReference>
<comment type="similarity">
    <text evidence="1 4">Belongs to the short-chain dehydrogenases/reductases (SDR) family.</text>
</comment>
<comment type="caution">
    <text evidence="5">The sequence shown here is derived from an EMBL/GenBank/DDBJ whole genome shotgun (WGS) entry which is preliminary data.</text>
</comment>
<keyword evidence="2" id="KW-0521">NADP</keyword>
<dbReference type="EMBL" id="MU167227">
    <property type="protein sequence ID" value="KAG0149484.1"/>
    <property type="molecule type" value="Genomic_DNA"/>
</dbReference>
<evidence type="ECO:0000256" key="3">
    <source>
        <dbReference type="ARBA" id="ARBA00023002"/>
    </source>
</evidence>
<dbReference type="AlphaFoldDB" id="A0A9P6TF29"/>
<dbReference type="PANTHER" id="PTHR43618:SF4">
    <property type="entry name" value="SHORT CHAIN DEHYDROGENASE_REDUCTASE FAMILY (AFU_ORTHOLOGUE AFUA_7G04540)"/>
    <property type="match status" value="1"/>
</dbReference>
<evidence type="ECO:0000313" key="5">
    <source>
        <dbReference type="EMBL" id="KAG0149484.1"/>
    </source>
</evidence>
<organism evidence="5 6">
    <name type="scientific">Cronartium quercuum f. sp. fusiforme G11</name>
    <dbReference type="NCBI Taxonomy" id="708437"/>
    <lineage>
        <taxon>Eukaryota</taxon>
        <taxon>Fungi</taxon>
        <taxon>Dikarya</taxon>
        <taxon>Basidiomycota</taxon>
        <taxon>Pucciniomycotina</taxon>
        <taxon>Pucciniomycetes</taxon>
        <taxon>Pucciniales</taxon>
        <taxon>Coleosporiaceae</taxon>
        <taxon>Cronartium</taxon>
    </lineage>
</organism>
<dbReference type="InterPro" id="IPR020904">
    <property type="entry name" value="Sc_DH/Rdtase_CS"/>
</dbReference>
<dbReference type="Pfam" id="PF00106">
    <property type="entry name" value="adh_short"/>
    <property type="match status" value="1"/>
</dbReference>
<dbReference type="InterPro" id="IPR002347">
    <property type="entry name" value="SDR_fam"/>
</dbReference>
<dbReference type="CDD" id="cd05233">
    <property type="entry name" value="SDR_c"/>
    <property type="match status" value="1"/>
</dbReference>
<dbReference type="InterPro" id="IPR052178">
    <property type="entry name" value="Sec_Metab_Biosynth_SDR"/>
</dbReference>
<keyword evidence="6" id="KW-1185">Reference proteome</keyword>
<reference evidence="5" key="1">
    <citation type="submission" date="2013-11" db="EMBL/GenBank/DDBJ databases">
        <title>Genome sequence of the fusiform rust pathogen reveals effectors for host alternation and coevolution with pine.</title>
        <authorList>
            <consortium name="DOE Joint Genome Institute"/>
            <person name="Smith K."/>
            <person name="Pendleton A."/>
            <person name="Kubisiak T."/>
            <person name="Anderson C."/>
            <person name="Salamov A."/>
            <person name="Aerts A."/>
            <person name="Riley R."/>
            <person name="Clum A."/>
            <person name="Lindquist E."/>
            <person name="Ence D."/>
            <person name="Campbell M."/>
            <person name="Kronenberg Z."/>
            <person name="Feau N."/>
            <person name="Dhillon B."/>
            <person name="Hamelin R."/>
            <person name="Burleigh J."/>
            <person name="Smith J."/>
            <person name="Yandell M."/>
            <person name="Nelson C."/>
            <person name="Grigoriev I."/>
            <person name="Davis J."/>
        </authorList>
    </citation>
    <scope>NUCLEOTIDE SEQUENCE</scope>
    <source>
        <strain evidence="5">G11</strain>
    </source>
</reference>
<dbReference type="GO" id="GO:0016491">
    <property type="term" value="F:oxidoreductase activity"/>
    <property type="evidence" value="ECO:0007669"/>
    <property type="project" value="UniProtKB-KW"/>
</dbReference>
<dbReference type="PANTHER" id="PTHR43618">
    <property type="entry name" value="7-ALPHA-HYDROXYSTEROID DEHYDROGENASE"/>
    <property type="match status" value="1"/>
</dbReference>
<dbReference type="Gene3D" id="3.40.50.720">
    <property type="entry name" value="NAD(P)-binding Rossmann-like Domain"/>
    <property type="match status" value="1"/>
</dbReference>
<name>A0A9P6TF29_9BASI</name>
<protein>
    <submittedName>
        <fullName evidence="5">Uncharacterized protein</fullName>
    </submittedName>
</protein>
<evidence type="ECO:0000256" key="1">
    <source>
        <dbReference type="ARBA" id="ARBA00006484"/>
    </source>
</evidence>
<dbReference type="SUPFAM" id="SSF51735">
    <property type="entry name" value="NAD(P)-binding Rossmann-fold domains"/>
    <property type="match status" value="1"/>
</dbReference>